<evidence type="ECO:0000256" key="2">
    <source>
        <dbReference type="SAM" id="Phobius"/>
    </source>
</evidence>
<keyword evidence="2" id="KW-0472">Membrane</keyword>
<feature type="compositionally biased region" description="Basic residues" evidence="1">
    <location>
        <begin position="252"/>
        <end position="262"/>
    </location>
</feature>
<feature type="compositionally biased region" description="Basic and acidic residues" evidence="1">
    <location>
        <begin position="14"/>
        <end position="24"/>
    </location>
</feature>
<feature type="region of interest" description="Disordered" evidence="1">
    <location>
        <begin position="1"/>
        <end position="28"/>
    </location>
</feature>
<reference evidence="3 6" key="1">
    <citation type="journal article" date="2012" name="J. Bacteriol.">
        <title>Draft Genome Sequence of Turicella otitidis ATCC 51513, Isolated from Middle Ear Fluid from a Child with Otitis Media.</title>
        <authorList>
            <person name="Brinkrolf K."/>
            <person name="Schneider J."/>
            <person name="Knecht M."/>
            <person name="Ruckert C."/>
            <person name="Tauch A."/>
        </authorList>
    </citation>
    <scope>NUCLEOTIDE SEQUENCE [LARGE SCALE GENOMIC DNA]</scope>
    <source>
        <strain evidence="3 6">ATCC 51513</strain>
    </source>
</reference>
<comment type="caution">
    <text evidence="3">The sequence shown here is derived from an EMBL/GenBank/DDBJ whole genome shotgun (WGS) entry which is preliminary data.</text>
</comment>
<keyword evidence="2" id="KW-0812">Transmembrane</keyword>
<reference evidence="4 5" key="2">
    <citation type="submission" date="2012-08" db="EMBL/GenBank/DDBJ databases">
        <title>The Genome Sequence of Turicella otitidis ATCC 51513.</title>
        <authorList>
            <consortium name="The Broad Institute Genome Sequencing Platform"/>
            <person name="Earl A."/>
            <person name="Ward D."/>
            <person name="Feldgarden M."/>
            <person name="Gevers D."/>
            <person name="Huys G."/>
            <person name="Walker B."/>
            <person name="Young S.K."/>
            <person name="Zeng Q."/>
            <person name="Gargeya S."/>
            <person name="Fitzgerald M."/>
            <person name="Haas B."/>
            <person name="Abouelleil A."/>
            <person name="Alvarado L."/>
            <person name="Arachchi H.M."/>
            <person name="Berlin A.M."/>
            <person name="Chapman S.B."/>
            <person name="Goldberg J."/>
            <person name="Griggs A."/>
            <person name="Gujja S."/>
            <person name="Hansen M."/>
            <person name="Howarth C."/>
            <person name="Imamovic A."/>
            <person name="Larimer J."/>
            <person name="McCowen C."/>
            <person name="Montmayeur A."/>
            <person name="Murphy C."/>
            <person name="Neiman D."/>
            <person name="Pearson M."/>
            <person name="Priest M."/>
            <person name="Roberts A."/>
            <person name="Saif S."/>
            <person name="Shea T."/>
            <person name="Sisk P."/>
            <person name="Sykes S."/>
            <person name="Wortman J."/>
            <person name="Nusbaum C."/>
            <person name="Birren B."/>
        </authorList>
    </citation>
    <scope>NUCLEOTIDE SEQUENCE [LARGE SCALE GENOMIC DNA]</scope>
    <source>
        <strain evidence="4 5">ATCC 51513</strain>
    </source>
</reference>
<keyword evidence="2" id="KW-1133">Transmembrane helix</keyword>
<feature type="region of interest" description="Disordered" evidence="1">
    <location>
        <begin position="230"/>
        <end position="262"/>
    </location>
</feature>
<dbReference type="EMBL" id="AHAE01000017">
    <property type="protein sequence ID" value="EJZ82806.1"/>
    <property type="molecule type" value="Genomic_DNA"/>
</dbReference>
<sequence>MVEPMANDPQKAQAKAEKRQLKEQKRAKRKQTRSQLWEVLKLQVKEDKLLIPALLAWLLVPAIGGFLIGLLFGGQWFLLPIGLAVGVFLAFSSFSRRVRATMFSRAEGTPGAAGWTLDNMRNTVGIVWFVNTAVAANQQMDSVHRVVGVPGIVLVAEGNRNATRKMMDRQHRRLDKLMAGVPIYEIYVGTGEDEVPLKKLQRKLLALPRNYRKNDVYPINAKVEAMDSVGNGQAGMPKGPLPKNANFSGMNRRIKRSQQRHR</sequence>
<organism evidence="3 6">
    <name type="scientific">Corynebacterium otitidis ATCC 51513</name>
    <dbReference type="NCBI Taxonomy" id="883169"/>
    <lineage>
        <taxon>Bacteria</taxon>
        <taxon>Bacillati</taxon>
        <taxon>Actinomycetota</taxon>
        <taxon>Actinomycetes</taxon>
        <taxon>Mycobacteriales</taxon>
        <taxon>Corynebacteriaceae</taxon>
        <taxon>Corynebacterium</taxon>
    </lineage>
</organism>
<dbReference type="AlphaFoldDB" id="I7KII9"/>
<feature type="transmembrane region" description="Helical" evidence="2">
    <location>
        <begin position="49"/>
        <end position="71"/>
    </location>
</feature>
<dbReference type="STRING" id="29321.AAV33_00585"/>
<evidence type="ECO:0000313" key="4">
    <source>
        <dbReference type="EMBL" id="EJZ82806.1"/>
    </source>
</evidence>
<dbReference type="InterPro" id="IPR025445">
    <property type="entry name" value="DUF4191"/>
</dbReference>
<dbReference type="RefSeq" id="WP_004600188.1">
    <property type="nucleotide sequence ID" value="NZ_HF541865.1"/>
</dbReference>
<protein>
    <recommendedName>
        <fullName evidence="7">DUF4191 domain-containing protein</fullName>
    </recommendedName>
</protein>
<dbReference type="HOGENOM" id="CLU_089257_0_0_11"/>
<gene>
    <name evidence="3" type="ORF">BN46_0227</name>
    <name evidence="4" type="ORF">HMPREF9719_00298</name>
</gene>
<dbReference type="eggNOG" id="ENOG502ZA62">
    <property type="taxonomic scope" value="Bacteria"/>
</dbReference>
<dbReference type="Proteomes" id="UP000006078">
    <property type="component" value="Unassembled WGS sequence"/>
</dbReference>
<evidence type="ECO:0000313" key="3">
    <source>
        <dbReference type="EMBL" id="CCI82975.1"/>
    </source>
</evidence>
<feature type="transmembrane region" description="Helical" evidence="2">
    <location>
        <begin position="77"/>
        <end position="95"/>
    </location>
</feature>
<dbReference type="EMBL" id="CAJZ01000031">
    <property type="protein sequence ID" value="CCI82975.1"/>
    <property type="molecule type" value="Genomic_DNA"/>
</dbReference>
<proteinExistence type="predicted"/>
<evidence type="ECO:0000313" key="6">
    <source>
        <dbReference type="Proteomes" id="UP000011016"/>
    </source>
</evidence>
<evidence type="ECO:0000256" key="1">
    <source>
        <dbReference type="SAM" id="MobiDB-lite"/>
    </source>
</evidence>
<accession>I7KII9</accession>
<name>I7KII9_9CORY</name>
<dbReference type="OrthoDB" id="8479889at2"/>
<keyword evidence="5" id="KW-1185">Reference proteome</keyword>
<evidence type="ECO:0000313" key="5">
    <source>
        <dbReference type="Proteomes" id="UP000006078"/>
    </source>
</evidence>
<dbReference type="Proteomes" id="UP000011016">
    <property type="component" value="Unassembled WGS sequence"/>
</dbReference>
<dbReference type="Pfam" id="PF13829">
    <property type="entry name" value="DUF4191"/>
    <property type="match status" value="1"/>
</dbReference>
<evidence type="ECO:0008006" key="7">
    <source>
        <dbReference type="Google" id="ProtNLM"/>
    </source>
</evidence>